<dbReference type="PANTHER" id="PTHR43353">
    <property type="entry name" value="SUCCINATE-SEMIALDEHYDE DEHYDROGENASE, MITOCHONDRIAL"/>
    <property type="match status" value="1"/>
</dbReference>
<dbReference type="InterPro" id="IPR050740">
    <property type="entry name" value="Aldehyde_DH_Superfamily"/>
</dbReference>
<dbReference type="InterPro" id="IPR015590">
    <property type="entry name" value="Aldehyde_DH_dom"/>
</dbReference>
<name>A0A939QHB9_9MICO</name>
<gene>
    <name evidence="4" type="ORF">J4H85_08855</name>
</gene>
<proteinExistence type="predicted"/>
<evidence type="ECO:0000256" key="1">
    <source>
        <dbReference type="ARBA" id="ARBA00023002"/>
    </source>
</evidence>
<feature type="domain" description="Aldehyde dehydrogenase" evidence="3">
    <location>
        <begin position="3"/>
        <end position="374"/>
    </location>
</feature>
<dbReference type="InterPro" id="IPR016161">
    <property type="entry name" value="Ald_DH/histidinol_DH"/>
</dbReference>
<reference evidence="4" key="1">
    <citation type="submission" date="2021-03" db="EMBL/GenBank/DDBJ databases">
        <title>Leucobacter chromiisoli sp. nov., isolated from chromium-containing soil of chemical plant.</title>
        <authorList>
            <person name="Xu Z."/>
        </authorList>
    </citation>
    <scope>NUCLEOTIDE SEQUENCE</scope>
    <source>
        <strain evidence="4">K 70/01</strain>
    </source>
</reference>
<keyword evidence="5" id="KW-1185">Reference proteome</keyword>
<dbReference type="PANTHER" id="PTHR43353:SF3">
    <property type="entry name" value="ALDEHYDE DEHYDROGENASE-RELATED"/>
    <property type="match status" value="1"/>
</dbReference>
<protein>
    <submittedName>
        <fullName evidence="4">Aldehyde dehydrogenase family protein</fullName>
    </submittedName>
</protein>
<dbReference type="InterPro" id="IPR016162">
    <property type="entry name" value="Ald_DH_N"/>
</dbReference>
<evidence type="ECO:0000259" key="3">
    <source>
        <dbReference type="Pfam" id="PF00171"/>
    </source>
</evidence>
<evidence type="ECO:0000313" key="5">
    <source>
        <dbReference type="Proteomes" id="UP000668403"/>
    </source>
</evidence>
<feature type="region of interest" description="Disordered" evidence="2">
    <location>
        <begin position="477"/>
        <end position="518"/>
    </location>
</feature>
<dbReference type="RefSeq" id="WP_208238819.1">
    <property type="nucleotide sequence ID" value="NZ_BAAAQU010000002.1"/>
</dbReference>
<accession>A0A939QHB9</accession>
<dbReference type="GO" id="GO:0016620">
    <property type="term" value="F:oxidoreductase activity, acting on the aldehyde or oxo group of donors, NAD or NADP as acceptor"/>
    <property type="evidence" value="ECO:0007669"/>
    <property type="project" value="InterPro"/>
</dbReference>
<sequence>MHTTEAELGTLLEHAAQAAPLLAALTPPVRADLLLALADALDEERAPLVAIAQRETGLTETRLNGEVTRTIVQLRLFADETVAGAFLDPRIDAADPDYVLGARPDLRRTHLPLGPVLNFAASNFPFAFSVLGGDSASILAAGCPLIVKAHSGHPELSQATAAVAQRVIADRGLPHGTLQIIFGQDAGVAALRDSRIRAGAFTGSTHGGRILADVAASRPAPIPFYGELGSVNPVFITADAVEERADALGTGYVASVAGSAGQLCTKPGLLFVPAPVADRFITAVRAAADAPDAPLAEHRLLNQRVADTYEVAVQAAQAIDGVDPVIAGSFRRDENGQGWATPTLLRVPLAVLRSHREILADEVFGPFSLVIDVPEDTPLAPLVSEFIEGSLTGTLHLSADEAARPPADDDLHLLVDALATHSGRVLFDGWPTGVAVTPAQQHGGPWPATTLDTSTSVGTAALTRFLRPVAYQDAPPAFLPPELRDHTDAEQGGTTPARSAPGESLSWGTRAAAARSTR</sequence>
<evidence type="ECO:0000256" key="2">
    <source>
        <dbReference type="SAM" id="MobiDB-lite"/>
    </source>
</evidence>
<dbReference type="AlphaFoldDB" id="A0A939QHB9"/>
<dbReference type="Gene3D" id="3.40.605.10">
    <property type="entry name" value="Aldehyde Dehydrogenase, Chain A, domain 1"/>
    <property type="match status" value="1"/>
</dbReference>
<dbReference type="SUPFAM" id="SSF53720">
    <property type="entry name" value="ALDH-like"/>
    <property type="match status" value="1"/>
</dbReference>
<dbReference type="Pfam" id="PF00171">
    <property type="entry name" value="Aldedh"/>
    <property type="match status" value="1"/>
</dbReference>
<comment type="caution">
    <text evidence="4">The sequence shown here is derived from an EMBL/GenBank/DDBJ whole genome shotgun (WGS) entry which is preliminary data.</text>
</comment>
<dbReference type="Proteomes" id="UP000668403">
    <property type="component" value="Unassembled WGS sequence"/>
</dbReference>
<keyword evidence="1" id="KW-0560">Oxidoreductase</keyword>
<dbReference type="EMBL" id="JAGFBF010000005">
    <property type="protein sequence ID" value="MBO2990098.1"/>
    <property type="molecule type" value="Genomic_DNA"/>
</dbReference>
<organism evidence="4 5">
    <name type="scientific">Leucobacter tardus</name>
    <dbReference type="NCBI Taxonomy" id="501483"/>
    <lineage>
        <taxon>Bacteria</taxon>
        <taxon>Bacillati</taxon>
        <taxon>Actinomycetota</taxon>
        <taxon>Actinomycetes</taxon>
        <taxon>Micrococcales</taxon>
        <taxon>Microbacteriaceae</taxon>
        <taxon>Leucobacter</taxon>
    </lineage>
</organism>
<evidence type="ECO:0000313" key="4">
    <source>
        <dbReference type="EMBL" id="MBO2990098.1"/>
    </source>
</evidence>
<dbReference type="Gene3D" id="3.40.309.10">
    <property type="entry name" value="Aldehyde Dehydrogenase, Chain A, domain 2"/>
    <property type="match status" value="1"/>
</dbReference>
<dbReference type="InterPro" id="IPR016163">
    <property type="entry name" value="Ald_DH_C"/>
</dbReference>